<reference evidence="7" key="2">
    <citation type="submission" date="2020-05" db="UniProtKB">
        <authorList>
            <consortium name="EnsemblMetazoa"/>
        </authorList>
    </citation>
    <scope>IDENTIFICATION</scope>
    <source>
        <strain evidence="7">FAR1</strain>
    </source>
</reference>
<evidence type="ECO:0000256" key="1">
    <source>
        <dbReference type="ARBA" id="ARBA00004613"/>
    </source>
</evidence>
<protein>
    <recommendedName>
        <fullName evidence="6">OBP47-like domain-containing protein</fullName>
    </recommendedName>
</protein>
<dbReference type="InterPro" id="IPR052295">
    <property type="entry name" value="Odorant-binding_protein"/>
</dbReference>
<evidence type="ECO:0000256" key="4">
    <source>
        <dbReference type="ARBA" id="ARBA00022525"/>
    </source>
</evidence>
<evidence type="ECO:0000313" key="7">
    <source>
        <dbReference type="EnsemblMetazoa" id="AFAF003904-PA"/>
    </source>
</evidence>
<evidence type="ECO:0000256" key="3">
    <source>
        <dbReference type="ARBA" id="ARBA00022448"/>
    </source>
</evidence>
<dbReference type="InterPro" id="IPR054577">
    <property type="entry name" value="OBP47-like_dom"/>
</dbReference>
<reference evidence="8" key="1">
    <citation type="submission" date="2014-01" db="EMBL/GenBank/DDBJ databases">
        <title>The Genome Sequence of Anopheles farauti FAR1 (V2).</title>
        <authorList>
            <consortium name="The Broad Institute Genomics Platform"/>
            <person name="Neafsey D.E."/>
            <person name="Besansky N."/>
            <person name="Howell P."/>
            <person name="Walton C."/>
            <person name="Young S.K."/>
            <person name="Zeng Q."/>
            <person name="Gargeya S."/>
            <person name="Fitzgerald M."/>
            <person name="Haas B."/>
            <person name="Abouelleil A."/>
            <person name="Allen A.W."/>
            <person name="Alvarado L."/>
            <person name="Arachchi H.M."/>
            <person name="Berlin A.M."/>
            <person name="Chapman S.B."/>
            <person name="Gainer-Dewar J."/>
            <person name="Goldberg J."/>
            <person name="Griggs A."/>
            <person name="Gujja S."/>
            <person name="Hansen M."/>
            <person name="Howarth C."/>
            <person name="Imamovic A."/>
            <person name="Ireland A."/>
            <person name="Larimer J."/>
            <person name="McCowan C."/>
            <person name="Murphy C."/>
            <person name="Pearson M."/>
            <person name="Poon T.W."/>
            <person name="Priest M."/>
            <person name="Roberts A."/>
            <person name="Saif S."/>
            <person name="Shea T."/>
            <person name="Sisk P."/>
            <person name="Sykes S."/>
            <person name="Wortman J."/>
            <person name="Nusbaum C."/>
            <person name="Birren B."/>
        </authorList>
    </citation>
    <scope>NUCLEOTIDE SEQUENCE [LARGE SCALE GENOMIC DNA]</scope>
    <source>
        <strain evidence="8">FAR1</strain>
    </source>
</reference>
<feature type="domain" description="OBP47-like" evidence="6">
    <location>
        <begin position="202"/>
        <end position="290"/>
    </location>
</feature>
<dbReference type="EnsemblMetazoa" id="AFAF003904-RA">
    <property type="protein sequence ID" value="AFAF003904-PA"/>
    <property type="gene ID" value="AFAF003904"/>
</dbReference>
<evidence type="ECO:0000256" key="2">
    <source>
        <dbReference type="ARBA" id="ARBA00008098"/>
    </source>
</evidence>
<keyword evidence="8" id="KW-1185">Reference proteome</keyword>
<dbReference type="GO" id="GO:0005576">
    <property type="term" value="C:extracellular region"/>
    <property type="evidence" value="ECO:0007669"/>
    <property type="project" value="UniProtKB-SubCell"/>
</dbReference>
<dbReference type="Pfam" id="PF22651">
    <property type="entry name" value="OBP47_like"/>
    <property type="match status" value="1"/>
</dbReference>
<evidence type="ECO:0000259" key="6">
    <source>
        <dbReference type="Pfam" id="PF22651"/>
    </source>
</evidence>
<proteinExistence type="inferred from homology"/>
<dbReference type="Gene3D" id="1.10.238.270">
    <property type="match status" value="2"/>
</dbReference>
<keyword evidence="3" id="KW-0813">Transport</keyword>
<dbReference type="Proteomes" id="UP000075886">
    <property type="component" value="Unassembled WGS sequence"/>
</dbReference>
<organism evidence="7 8">
    <name type="scientific">Anopheles farauti</name>
    <dbReference type="NCBI Taxonomy" id="69004"/>
    <lineage>
        <taxon>Eukaryota</taxon>
        <taxon>Metazoa</taxon>
        <taxon>Ecdysozoa</taxon>
        <taxon>Arthropoda</taxon>
        <taxon>Hexapoda</taxon>
        <taxon>Insecta</taxon>
        <taxon>Pterygota</taxon>
        <taxon>Neoptera</taxon>
        <taxon>Endopterygota</taxon>
        <taxon>Diptera</taxon>
        <taxon>Nematocera</taxon>
        <taxon>Culicoidea</taxon>
        <taxon>Culicidae</taxon>
        <taxon>Anophelinae</taxon>
        <taxon>Anopheles</taxon>
    </lineage>
</organism>
<comment type="subcellular location">
    <subcellularLocation>
        <location evidence="1">Secreted</location>
    </subcellularLocation>
</comment>
<dbReference type="STRING" id="69004.A0A182Q6A7"/>
<evidence type="ECO:0000313" key="8">
    <source>
        <dbReference type="Proteomes" id="UP000075886"/>
    </source>
</evidence>
<evidence type="ECO:0000256" key="5">
    <source>
        <dbReference type="ARBA" id="ARBA00023157"/>
    </source>
</evidence>
<dbReference type="PANTHER" id="PTHR21066">
    <property type="entry name" value="ODORANT-BINDING PROTEIN 59A-RELATED"/>
    <property type="match status" value="1"/>
</dbReference>
<comment type="similarity">
    <text evidence="2">Belongs to the PBP/GOBP family.</text>
</comment>
<keyword evidence="5" id="KW-1015">Disulfide bond</keyword>
<sequence length="306" mass="34632">MYQHNFPEDPFRACYEKLKTPAMTNDTLMCYYEAIGMISNGKRVEADKYYAYRDTLQPSMREVFTHALKFCAKITAKAIAQLTARGQTFKCHPVAYFFNRCLSEVCLTNCPPERWMNSIRTEPSHHSSSTRHPTQTHPVFAMVQRQQRTASLIGPGSLLKLLTLWRLWSCCSALPFNFESEQLINCNKPPLEAHPKDCCQLPSLIDDDLLRTCKNLYGGEQLQRTLIYERGKCFVECALNATGTMVNGVLDQTKILNIITTATQNDPAVMQLFQGNTLQCLQIISGTVDDQQPAKGCKLSDTPLEQ</sequence>
<accession>A0A182Q6A7</accession>
<dbReference type="VEuPathDB" id="VectorBase:AFAF003904"/>
<dbReference type="PANTHER" id="PTHR21066:SF3">
    <property type="entry name" value="IP02236P"/>
    <property type="match status" value="1"/>
</dbReference>
<dbReference type="EMBL" id="AXCN02000933">
    <property type="status" value="NOT_ANNOTATED_CDS"/>
    <property type="molecule type" value="Genomic_DNA"/>
</dbReference>
<name>A0A182Q6A7_9DIPT</name>
<dbReference type="AlphaFoldDB" id="A0A182Q6A7"/>
<keyword evidence="4" id="KW-0964">Secreted</keyword>